<organism evidence="3 4">
    <name type="scientific">Thermanaerovibrio velox DSM 12556</name>
    <dbReference type="NCBI Taxonomy" id="926567"/>
    <lineage>
        <taxon>Bacteria</taxon>
        <taxon>Thermotogati</taxon>
        <taxon>Synergistota</taxon>
        <taxon>Synergistia</taxon>
        <taxon>Synergistales</taxon>
        <taxon>Synergistaceae</taxon>
        <taxon>Thermanaerovibrio</taxon>
    </lineage>
</organism>
<dbReference type="Pfam" id="PF01558">
    <property type="entry name" value="POR"/>
    <property type="match status" value="1"/>
</dbReference>
<dbReference type="STRING" id="926567.TheveDRAFT_1218"/>
<dbReference type="Proteomes" id="UP000005730">
    <property type="component" value="Chromosome"/>
</dbReference>
<keyword evidence="4" id="KW-1185">Reference proteome</keyword>
<dbReference type="InterPro" id="IPR052554">
    <property type="entry name" value="2-oxoglutarate_synth_KorC"/>
</dbReference>
<dbReference type="eggNOG" id="COG1014">
    <property type="taxonomic scope" value="Bacteria"/>
</dbReference>
<dbReference type="PANTHER" id="PTHR42730">
    <property type="entry name" value="2-OXOGLUTARATE SYNTHASE SUBUNIT KORC"/>
    <property type="match status" value="1"/>
</dbReference>
<feature type="domain" description="Pyruvate/ketoisovalerate oxidoreductase catalytic" evidence="2">
    <location>
        <begin position="11"/>
        <end position="176"/>
    </location>
</feature>
<dbReference type="InterPro" id="IPR002869">
    <property type="entry name" value="Pyrv_flavodox_OxRed_cen"/>
</dbReference>
<dbReference type="SUPFAM" id="SSF53323">
    <property type="entry name" value="Pyruvate-ferredoxin oxidoreductase, PFOR, domain III"/>
    <property type="match status" value="1"/>
</dbReference>
<dbReference type="AlphaFoldDB" id="H0UN55"/>
<accession>H0UN55</accession>
<name>H0UN55_9BACT</name>
<evidence type="ECO:0000313" key="3">
    <source>
        <dbReference type="EMBL" id="EHM10340.1"/>
    </source>
</evidence>
<dbReference type="EMBL" id="CM001377">
    <property type="protein sequence ID" value="EHM10340.1"/>
    <property type="molecule type" value="Genomic_DNA"/>
</dbReference>
<evidence type="ECO:0000313" key="4">
    <source>
        <dbReference type="Proteomes" id="UP000005730"/>
    </source>
</evidence>
<sequence>MNTRMIFAGFGGQGVMLMGQIISLAGMLEGKHVTWMPSYGPEMRGGTANCTVVISDEPVASPVTNDAEVVVAMNIPSLAKFEPAVTPKGYLLINQSVVDREPKRGDIASIKVPCNEIADQLGNLKVANMVMLGAVAGATGVVSMDSIVKALEKKLSAGGKTSLIEVNKNAIERGYQMAKEAVSA</sequence>
<keyword evidence="3" id="KW-0670">Pyruvate</keyword>
<dbReference type="NCBIfam" id="TIGR02175">
    <property type="entry name" value="PorC_KorC"/>
    <property type="match status" value="1"/>
</dbReference>
<dbReference type="HOGENOM" id="CLU_087284_0_1_0"/>
<reference evidence="3 4" key="1">
    <citation type="submission" date="2011-10" db="EMBL/GenBank/DDBJ databases">
        <title>The Noncontiguous Finished genome of Thermanaerovibrio velox DSM 12556.</title>
        <authorList>
            <consortium name="US DOE Joint Genome Institute (JGI-PGF)"/>
            <person name="Lucas S."/>
            <person name="Copeland A."/>
            <person name="Lapidus A."/>
            <person name="Glavina del Rio T."/>
            <person name="Dalin E."/>
            <person name="Tice H."/>
            <person name="Bruce D."/>
            <person name="Goodwin L."/>
            <person name="Pitluck S."/>
            <person name="Peters L."/>
            <person name="Mikhailova N."/>
            <person name="Teshima H."/>
            <person name="Kyrpides N."/>
            <person name="Mavromatis K."/>
            <person name="Ivanova N."/>
            <person name="Markowitz V."/>
            <person name="Cheng J.-F."/>
            <person name="Hugenholtz P."/>
            <person name="Woyke T."/>
            <person name="Wu D."/>
            <person name="Spring S."/>
            <person name="Brambilla E.-M."/>
            <person name="Klenk H.-P."/>
            <person name="Eisen J.A."/>
        </authorList>
    </citation>
    <scope>NUCLEOTIDE SEQUENCE [LARGE SCALE GENOMIC DNA]</scope>
    <source>
        <strain evidence="3 4">DSM 12556</strain>
    </source>
</reference>
<protein>
    <submittedName>
        <fullName evidence="3">2-oxoacid:acceptor oxidoreductase, gamma subunit, pyruvate/2-ketoisovalerate family</fullName>
    </submittedName>
</protein>
<gene>
    <name evidence="3" type="ORF">TheveDRAFT_1218</name>
</gene>
<dbReference type="InterPro" id="IPR011894">
    <property type="entry name" value="PorC_KorC"/>
</dbReference>
<keyword evidence="1" id="KW-0560">Oxidoreductase</keyword>
<proteinExistence type="predicted"/>
<evidence type="ECO:0000259" key="2">
    <source>
        <dbReference type="Pfam" id="PF01558"/>
    </source>
</evidence>
<evidence type="ECO:0000256" key="1">
    <source>
        <dbReference type="ARBA" id="ARBA00023002"/>
    </source>
</evidence>
<dbReference type="PANTHER" id="PTHR42730:SF1">
    <property type="entry name" value="2-OXOGLUTARATE SYNTHASE SUBUNIT KORC"/>
    <property type="match status" value="1"/>
</dbReference>
<dbReference type="Gene3D" id="3.40.920.10">
    <property type="entry name" value="Pyruvate-ferredoxin oxidoreductase, PFOR, domain III"/>
    <property type="match status" value="1"/>
</dbReference>
<dbReference type="InterPro" id="IPR019752">
    <property type="entry name" value="Pyrv/ketoisovalerate_OxRed_cat"/>
</dbReference>
<dbReference type="RefSeq" id="WP_006583834.1">
    <property type="nucleotide sequence ID" value="NZ_CM001377.1"/>
</dbReference>
<dbReference type="OrthoDB" id="9789125at2"/>
<dbReference type="GO" id="GO:0016625">
    <property type="term" value="F:oxidoreductase activity, acting on the aldehyde or oxo group of donors, iron-sulfur protein as acceptor"/>
    <property type="evidence" value="ECO:0007669"/>
    <property type="project" value="InterPro"/>
</dbReference>